<dbReference type="InterPro" id="IPR013332">
    <property type="entry name" value="KPR_N"/>
</dbReference>
<sequence>MKILMFGRGVIATEYGWALEKAGNTVEFYVRPGRAAQYGHSVNLEILDGRVTSKGTLIKEKWPITMREDLQEDHDYDLIILSVNHNQFDEAAAFLSSRISKTTLLIFNNLWVDPQTAASQLPKDQVVWGFPGGGGGFDAATLKGGFMKTIYMGTVIGSVRTTRYLSVRNLFREAGFSISEQKDFRSWLWLHFVLNAGLAAQALQVGGYSKLMSSSFHLKHSFLLMREMLPLLKAKGARLQPGVVLLLNLPAGMLGFIMQKFLGRASLPRLIMEQLAASGHASYALTSLYPRDVLADARKLGVPLPRLTALEAVFK</sequence>
<proteinExistence type="predicted"/>
<evidence type="ECO:0000313" key="3">
    <source>
        <dbReference type="Proteomes" id="UP001519287"/>
    </source>
</evidence>
<dbReference type="GO" id="GO:0008677">
    <property type="term" value="F:2-dehydropantoate 2-reductase activity"/>
    <property type="evidence" value="ECO:0007669"/>
    <property type="project" value="UniProtKB-EC"/>
</dbReference>
<protein>
    <submittedName>
        <fullName evidence="2">2-dehydropantoate 2-reductase</fullName>
        <ecNumber evidence="2">1.1.1.169</ecNumber>
    </submittedName>
</protein>
<dbReference type="Pfam" id="PF02558">
    <property type="entry name" value="ApbA"/>
    <property type="match status" value="1"/>
</dbReference>
<dbReference type="Proteomes" id="UP001519287">
    <property type="component" value="Unassembled WGS sequence"/>
</dbReference>
<evidence type="ECO:0000259" key="1">
    <source>
        <dbReference type="Pfam" id="PF02558"/>
    </source>
</evidence>
<keyword evidence="3" id="KW-1185">Reference proteome</keyword>
<gene>
    <name evidence="2" type="ORF">J2Z66_001475</name>
</gene>
<dbReference type="EC" id="1.1.1.169" evidence="2"/>
<comment type="caution">
    <text evidence="2">The sequence shown here is derived from an EMBL/GenBank/DDBJ whole genome shotgun (WGS) entry which is preliminary data.</text>
</comment>
<organism evidence="2 3">
    <name type="scientific">Paenibacillus eucommiae</name>
    <dbReference type="NCBI Taxonomy" id="1355755"/>
    <lineage>
        <taxon>Bacteria</taxon>
        <taxon>Bacillati</taxon>
        <taxon>Bacillota</taxon>
        <taxon>Bacilli</taxon>
        <taxon>Bacillales</taxon>
        <taxon>Paenibacillaceae</taxon>
        <taxon>Paenibacillus</taxon>
    </lineage>
</organism>
<reference evidence="2 3" key="1">
    <citation type="submission" date="2021-03" db="EMBL/GenBank/DDBJ databases">
        <title>Genomic Encyclopedia of Type Strains, Phase IV (KMG-IV): sequencing the most valuable type-strain genomes for metagenomic binning, comparative biology and taxonomic classification.</title>
        <authorList>
            <person name="Goeker M."/>
        </authorList>
    </citation>
    <scope>NUCLEOTIDE SEQUENCE [LARGE SCALE GENOMIC DNA]</scope>
    <source>
        <strain evidence="2 3">DSM 26048</strain>
    </source>
</reference>
<dbReference type="Gene3D" id="3.40.50.720">
    <property type="entry name" value="NAD(P)-binding Rossmann-like Domain"/>
    <property type="match status" value="1"/>
</dbReference>
<evidence type="ECO:0000313" key="2">
    <source>
        <dbReference type="EMBL" id="MBP1989877.1"/>
    </source>
</evidence>
<dbReference type="InterPro" id="IPR036291">
    <property type="entry name" value="NAD(P)-bd_dom_sf"/>
</dbReference>
<accession>A0ABS4IQM5</accession>
<keyword evidence="2" id="KW-0560">Oxidoreductase</keyword>
<dbReference type="RefSeq" id="WP_209970660.1">
    <property type="nucleotide sequence ID" value="NZ_JAGGLB010000003.1"/>
</dbReference>
<feature type="domain" description="Ketopantoate reductase N-terminal" evidence="1">
    <location>
        <begin position="3"/>
        <end position="129"/>
    </location>
</feature>
<name>A0ABS4IQM5_9BACL</name>
<dbReference type="EMBL" id="JAGGLB010000003">
    <property type="protein sequence ID" value="MBP1989877.1"/>
    <property type="molecule type" value="Genomic_DNA"/>
</dbReference>
<dbReference type="SUPFAM" id="SSF51735">
    <property type="entry name" value="NAD(P)-binding Rossmann-fold domains"/>
    <property type="match status" value="1"/>
</dbReference>